<evidence type="ECO:0000256" key="1">
    <source>
        <dbReference type="SAM" id="MobiDB-lite"/>
    </source>
</evidence>
<evidence type="ECO:0000313" key="4">
    <source>
        <dbReference type="WBParaSite" id="TASK_0000602701-mRNA-1"/>
    </source>
</evidence>
<feature type="region of interest" description="Disordered" evidence="1">
    <location>
        <begin position="103"/>
        <end position="125"/>
    </location>
</feature>
<gene>
    <name evidence="2" type="ORF">TASK_LOCUS6028</name>
</gene>
<dbReference type="WBParaSite" id="TASK_0000602701-mRNA-1">
    <property type="protein sequence ID" value="TASK_0000602701-mRNA-1"/>
    <property type="gene ID" value="TASK_0000602701"/>
</dbReference>
<evidence type="ECO:0000313" key="3">
    <source>
        <dbReference type="Proteomes" id="UP000282613"/>
    </source>
</evidence>
<dbReference type="OrthoDB" id="6262011at2759"/>
<sequence>MYSLPPQEVNDELWIENFEPSHGNALLDPVSPEFFVDTNDDSPLEAQKSGLLRSLHLDYNLIESFDAGSIGAMSTHTPACGGARRFEIKSELENRLSQLNLEALGPNHRQSSLHSRKREHRPQHRLQAMEATSAEHASSGSDREVYKNNVMLIIGAANKYRIACKTDENYLIAAATNIITGMTMFSQK</sequence>
<evidence type="ECO:0000313" key="2">
    <source>
        <dbReference type="EMBL" id="VDK36014.1"/>
    </source>
</evidence>
<dbReference type="Proteomes" id="UP000282613">
    <property type="component" value="Unassembled WGS sequence"/>
</dbReference>
<dbReference type="AlphaFoldDB" id="A0A0R3W714"/>
<organism evidence="4">
    <name type="scientific">Taenia asiatica</name>
    <name type="common">Asian tapeworm</name>
    <dbReference type="NCBI Taxonomy" id="60517"/>
    <lineage>
        <taxon>Eukaryota</taxon>
        <taxon>Metazoa</taxon>
        <taxon>Spiralia</taxon>
        <taxon>Lophotrochozoa</taxon>
        <taxon>Platyhelminthes</taxon>
        <taxon>Cestoda</taxon>
        <taxon>Eucestoda</taxon>
        <taxon>Cyclophyllidea</taxon>
        <taxon>Taeniidae</taxon>
        <taxon>Taenia</taxon>
    </lineage>
</organism>
<reference evidence="2 3" key="2">
    <citation type="submission" date="2018-11" db="EMBL/GenBank/DDBJ databases">
        <authorList>
            <consortium name="Pathogen Informatics"/>
        </authorList>
    </citation>
    <scope>NUCLEOTIDE SEQUENCE [LARGE SCALE GENOMIC DNA]</scope>
</reference>
<reference evidence="4" key="1">
    <citation type="submission" date="2017-02" db="UniProtKB">
        <authorList>
            <consortium name="WormBaseParasite"/>
        </authorList>
    </citation>
    <scope>IDENTIFICATION</scope>
</reference>
<dbReference type="EMBL" id="UYRS01018463">
    <property type="protein sequence ID" value="VDK36014.1"/>
    <property type="molecule type" value="Genomic_DNA"/>
</dbReference>
<feature type="compositionally biased region" description="Basic residues" evidence="1">
    <location>
        <begin position="114"/>
        <end position="124"/>
    </location>
</feature>
<keyword evidence="3" id="KW-1185">Reference proteome</keyword>
<name>A0A0R3W714_TAEAS</name>
<accession>A0A0R3W714</accession>
<proteinExistence type="predicted"/>
<protein>
    <submittedName>
        <fullName evidence="2 4">Uncharacterized protein</fullName>
    </submittedName>
</protein>